<evidence type="ECO:0000313" key="1">
    <source>
        <dbReference type="EMBL" id="ERJ59619.1"/>
    </source>
</evidence>
<dbReference type="EMBL" id="ATDL01000014">
    <property type="protein sequence ID" value="ERJ59619.1"/>
    <property type="molecule type" value="Genomic_DNA"/>
</dbReference>
<proteinExistence type="predicted"/>
<dbReference type="AlphaFoldDB" id="U2J3W6"/>
<organism evidence="1 2">
    <name type="scientific">Sphingobacterium paucimobilis HER1398</name>
    <dbReference type="NCBI Taxonomy" id="1346330"/>
    <lineage>
        <taxon>Bacteria</taxon>
        <taxon>Pseudomonadati</taxon>
        <taxon>Bacteroidota</taxon>
        <taxon>Sphingobacteriia</taxon>
        <taxon>Sphingobacteriales</taxon>
        <taxon>Sphingobacteriaceae</taxon>
        <taxon>Sphingobacterium</taxon>
    </lineage>
</organism>
<dbReference type="STRING" id="1346330.M472_12635"/>
<name>U2J3W6_9SPHI</name>
<evidence type="ECO:0000313" key="2">
    <source>
        <dbReference type="Proteomes" id="UP000016584"/>
    </source>
</evidence>
<sequence>MKDTVKTDATEASAATALSKRKASEPFFYSIGEERVV</sequence>
<keyword evidence="2" id="KW-1185">Reference proteome</keyword>
<protein>
    <submittedName>
        <fullName evidence="1">Uncharacterized protein</fullName>
    </submittedName>
</protein>
<gene>
    <name evidence="1" type="ORF">M472_12635</name>
</gene>
<dbReference type="PATRIC" id="fig|1346330.5.peg.1777"/>
<comment type="caution">
    <text evidence="1">The sequence shown here is derived from an EMBL/GenBank/DDBJ whole genome shotgun (WGS) entry which is preliminary data.</text>
</comment>
<accession>U2J3W6</accession>
<reference evidence="1 2" key="1">
    <citation type="journal article" date="2013" name="Genome Announc.">
        <title>The Draft Genome Sequence of Sphingomonas paucimobilis Strain HER1398 (Proteobacteria), Host to the Giant PAU Phage, Indicates That It Is a Member of the Genus Sphingobacterium (Bacteroidetes).</title>
        <authorList>
            <person name="White R.A.III."/>
            <person name="Suttle C.A."/>
        </authorList>
    </citation>
    <scope>NUCLEOTIDE SEQUENCE [LARGE SCALE GENOMIC DNA]</scope>
    <source>
        <strain evidence="1 2">HER1398</strain>
    </source>
</reference>
<dbReference type="Proteomes" id="UP000016584">
    <property type="component" value="Unassembled WGS sequence"/>
</dbReference>